<sequence>MGVVVGVDEHVTSQRCPLCVITHEPQLRNIFPNFPESTVKEFDHNLKLVKSNGNYKILECKASELYGCGHRDIIAAKNIAIITKAMLFCPDFTIKSFSSYNDPDGENFNNLQKIQLIIIIIIIILDNNIFI</sequence>
<dbReference type="AlphaFoldDB" id="F0ZPG9"/>
<dbReference type="VEuPathDB" id="AmoebaDB:DICPUDRAFT_80078"/>
<name>F0ZPG9_DICPU</name>
<dbReference type="RefSeq" id="XP_003289309.1">
    <property type="nucleotide sequence ID" value="XM_003289261.1"/>
</dbReference>
<evidence type="ECO:0000313" key="2">
    <source>
        <dbReference type="Proteomes" id="UP000001064"/>
    </source>
</evidence>
<evidence type="ECO:0000313" key="1">
    <source>
        <dbReference type="EMBL" id="EGC34155.1"/>
    </source>
</evidence>
<reference evidence="2" key="1">
    <citation type="journal article" date="2011" name="Genome Biol.">
        <title>Comparative genomics of the social amoebae Dictyostelium discoideum and Dictyostelium purpureum.</title>
        <authorList>
            <consortium name="US DOE Joint Genome Institute (JGI-PGF)"/>
            <person name="Sucgang R."/>
            <person name="Kuo A."/>
            <person name="Tian X."/>
            <person name="Salerno W."/>
            <person name="Parikh A."/>
            <person name="Feasley C.L."/>
            <person name="Dalin E."/>
            <person name="Tu H."/>
            <person name="Huang E."/>
            <person name="Barry K."/>
            <person name="Lindquist E."/>
            <person name="Shapiro H."/>
            <person name="Bruce D."/>
            <person name="Schmutz J."/>
            <person name="Salamov A."/>
            <person name="Fey P."/>
            <person name="Gaudet P."/>
            <person name="Anjard C."/>
            <person name="Babu M.M."/>
            <person name="Basu S."/>
            <person name="Bushmanova Y."/>
            <person name="van der Wel H."/>
            <person name="Katoh-Kurasawa M."/>
            <person name="Dinh C."/>
            <person name="Coutinho P.M."/>
            <person name="Saito T."/>
            <person name="Elias M."/>
            <person name="Schaap P."/>
            <person name="Kay R.R."/>
            <person name="Henrissat B."/>
            <person name="Eichinger L."/>
            <person name="Rivero F."/>
            <person name="Putnam N.H."/>
            <person name="West C.M."/>
            <person name="Loomis W.F."/>
            <person name="Chisholm R.L."/>
            <person name="Shaulsky G."/>
            <person name="Strassmann J.E."/>
            <person name="Queller D.C."/>
            <person name="Kuspa A."/>
            <person name="Grigoriev I.V."/>
        </authorList>
    </citation>
    <scope>NUCLEOTIDE SEQUENCE [LARGE SCALE GENOMIC DNA]</scope>
    <source>
        <strain evidence="2">QSDP1</strain>
    </source>
</reference>
<proteinExistence type="predicted"/>
<keyword evidence="2" id="KW-1185">Reference proteome</keyword>
<gene>
    <name evidence="1" type="ORF">DICPUDRAFT_80078</name>
</gene>
<accession>F0ZPG9</accession>
<dbReference type="KEGG" id="dpp:DICPUDRAFT_80078"/>
<dbReference type="InParanoid" id="F0ZPG9"/>
<protein>
    <submittedName>
        <fullName evidence="1">Uncharacterized protein</fullName>
    </submittedName>
</protein>
<dbReference type="Proteomes" id="UP000001064">
    <property type="component" value="Unassembled WGS sequence"/>
</dbReference>
<dbReference type="EMBL" id="GL871109">
    <property type="protein sequence ID" value="EGC34155.1"/>
    <property type="molecule type" value="Genomic_DNA"/>
</dbReference>
<dbReference type="GeneID" id="10502195"/>
<organism evidence="1 2">
    <name type="scientific">Dictyostelium purpureum</name>
    <name type="common">Slime mold</name>
    <dbReference type="NCBI Taxonomy" id="5786"/>
    <lineage>
        <taxon>Eukaryota</taxon>
        <taxon>Amoebozoa</taxon>
        <taxon>Evosea</taxon>
        <taxon>Eumycetozoa</taxon>
        <taxon>Dictyostelia</taxon>
        <taxon>Dictyosteliales</taxon>
        <taxon>Dictyosteliaceae</taxon>
        <taxon>Dictyostelium</taxon>
    </lineage>
</organism>